<accession>A0A9N8DJC9</accession>
<name>A0A9N8DJC9_9STRA</name>
<proteinExistence type="predicted"/>
<comment type="caution">
    <text evidence="1">The sequence shown here is derived from an EMBL/GenBank/DDBJ whole genome shotgun (WGS) entry which is preliminary data.</text>
</comment>
<reference evidence="1" key="1">
    <citation type="submission" date="2020-06" db="EMBL/GenBank/DDBJ databases">
        <authorList>
            <consortium name="Plant Systems Biology data submission"/>
        </authorList>
    </citation>
    <scope>NUCLEOTIDE SEQUENCE</scope>
    <source>
        <strain evidence="1">D6</strain>
    </source>
</reference>
<evidence type="ECO:0000313" key="1">
    <source>
        <dbReference type="EMBL" id="CAB9503025.1"/>
    </source>
</evidence>
<dbReference type="AlphaFoldDB" id="A0A9N8DJC9"/>
<organism evidence="1 2">
    <name type="scientific">Seminavis robusta</name>
    <dbReference type="NCBI Taxonomy" id="568900"/>
    <lineage>
        <taxon>Eukaryota</taxon>
        <taxon>Sar</taxon>
        <taxon>Stramenopiles</taxon>
        <taxon>Ochrophyta</taxon>
        <taxon>Bacillariophyta</taxon>
        <taxon>Bacillariophyceae</taxon>
        <taxon>Bacillariophycidae</taxon>
        <taxon>Naviculales</taxon>
        <taxon>Naviculaceae</taxon>
        <taxon>Seminavis</taxon>
    </lineage>
</organism>
<sequence>MGYMTLYEERKQRVFGRARHFFPHVALPNPDSSSGRRTKKDPIRRLKDSLHCHIKLQLSKLELKDLMKMTNRENGVQLCVYLGMNEEAAKMKFAAQKMWEDALGVVGTTPTIDMIYHLLQHIEYDNPSYGEPTDGEFIQHYKTVEHKDGSKLYLDYMSLNMSRGAELQAVTALEEWLGEAGYDDHFMHGTTASVLQKVEELARITQSEGTHDFGDGVYCTKNTLQNDLKMAVLSALDRSWPDSSKFVDNRRGNSTKKGNAAIVLFCKQPEIDASRWLDVDNAKVESEEDLKAFFGPGLNDKSLERLLVLREGWSKDRMAWKSLVNLARFYRIYPCPVSHQVRFGTLHGADTTVATDMCNEPTPDRDDCKQYSFVDPDDLGNEMLFIEFHMDWESWFPNGLDNYDDEALKRAARRCKTDCFNDAKATA</sequence>
<dbReference type="Proteomes" id="UP001153069">
    <property type="component" value="Unassembled WGS sequence"/>
</dbReference>
<gene>
    <name evidence="1" type="ORF">SEMRO_154_G069940.1</name>
</gene>
<dbReference type="EMBL" id="CAICTM010000153">
    <property type="protein sequence ID" value="CAB9503025.1"/>
    <property type="molecule type" value="Genomic_DNA"/>
</dbReference>
<evidence type="ECO:0000313" key="2">
    <source>
        <dbReference type="Proteomes" id="UP001153069"/>
    </source>
</evidence>
<protein>
    <submittedName>
        <fullName evidence="1">Uncharacterized protein</fullName>
    </submittedName>
</protein>
<keyword evidence="2" id="KW-1185">Reference proteome</keyword>